<evidence type="ECO:0000256" key="1">
    <source>
        <dbReference type="SAM" id="MobiDB-lite"/>
    </source>
</evidence>
<keyword evidence="3" id="KW-1185">Reference proteome</keyword>
<comment type="caution">
    <text evidence="2">The sequence shown here is derived from an EMBL/GenBank/DDBJ whole genome shotgun (WGS) entry which is preliminary data.</text>
</comment>
<reference evidence="2" key="1">
    <citation type="journal article" date="2023" name="G3 (Bethesda)">
        <title>A reference genome for the long-term kleptoplast-retaining sea slug Elysia crispata morphotype clarki.</title>
        <authorList>
            <person name="Eastman K.E."/>
            <person name="Pendleton A.L."/>
            <person name="Shaikh M.A."/>
            <person name="Suttiyut T."/>
            <person name="Ogas R."/>
            <person name="Tomko P."/>
            <person name="Gavelis G."/>
            <person name="Widhalm J.R."/>
            <person name="Wisecaver J.H."/>
        </authorList>
    </citation>
    <scope>NUCLEOTIDE SEQUENCE</scope>
    <source>
        <strain evidence="2">ECLA1</strain>
    </source>
</reference>
<accession>A0AAE1DFM6</accession>
<organism evidence="2 3">
    <name type="scientific">Elysia crispata</name>
    <name type="common">lettuce slug</name>
    <dbReference type="NCBI Taxonomy" id="231223"/>
    <lineage>
        <taxon>Eukaryota</taxon>
        <taxon>Metazoa</taxon>
        <taxon>Spiralia</taxon>
        <taxon>Lophotrochozoa</taxon>
        <taxon>Mollusca</taxon>
        <taxon>Gastropoda</taxon>
        <taxon>Heterobranchia</taxon>
        <taxon>Euthyneura</taxon>
        <taxon>Panpulmonata</taxon>
        <taxon>Sacoglossa</taxon>
        <taxon>Placobranchoidea</taxon>
        <taxon>Plakobranchidae</taxon>
        <taxon>Elysia</taxon>
    </lineage>
</organism>
<evidence type="ECO:0000313" key="2">
    <source>
        <dbReference type="EMBL" id="KAK3768811.1"/>
    </source>
</evidence>
<sequence length="171" mass="19133">MWFSGSEGQRLPVNPIVKKYHGQQCLQVINRQGRYNRSRGRYGIEDVIRWQYRSNVGSLTVDSYLSDHNGTEITGYCVGNEQKVPQSHLQNKKTEKKQPASPGSRDLNLSSSLPDDDDFGKSCPPLCAPSSVGLSVPSTGHGAGTRKCFGHTDKAQSFYKRRCELEKSRRL</sequence>
<proteinExistence type="predicted"/>
<feature type="region of interest" description="Disordered" evidence="1">
    <location>
        <begin position="85"/>
        <end position="117"/>
    </location>
</feature>
<dbReference type="AlphaFoldDB" id="A0AAE1DFM6"/>
<dbReference type="EMBL" id="JAWDGP010004017">
    <property type="protein sequence ID" value="KAK3768811.1"/>
    <property type="molecule type" value="Genomic_DNA"/>
</dbReference>
<name>A0AAE1DFM6_9GAST</name>
<gene>
    <name evidence="2" type="ORF">RRG08_061270</name>
</gene>
<dbReference type="Proteomes" id="UP001283361">
    <property type="component" value="Unassembled WGS sequence"/>
</dbReference>
<evidence type="ECO:0000313" key="3">
    <source>
        <dbReference type="Proteomes" id="UP001283361"/>
    </source>
</evidence>
<protein>
    <submittedName>
        <fullName evidence="2">Uncharacterized protein</fullName>
    </submittedName>
</protein>